<evidence type="ECO:0000256" key="3">
    <source>
        <dbReference type="ARBA" id="ARBA00022512"/>
    </source>
</evidence>
<dbReference type="Proteomes" id="UP000186955">
    <property type="component" value="Unassembled WGS sequence"/>
</dbReference>
<organism evidence="5 6">
    <name type="scientific">Penicillium subrubescens</name>
    <dbReference type="NCBI Taxonomy" id="1316194"/>
    <lineage>
        <taxon>Eukaryota</taxon>
        <taxon>Fungi</taxon>
        <taxon>Dikarya</taxon>
        <taxon>Ascomycota</taxon>
        <taxon>Pezizomycotina</taxon>
        <taxon>Eurotiomycetes</taxon>
        <taxon>Eurotiomycetidae</taxon>
        <taxon>Eurotiales</taxon>
        <taxon>Aspergillaceae</taxon>
        <taxon>Penicillium</taxon>
    </lineage>
</organism>
<keyword evidence="3" id="KW-0964">Secreted</keyword>
<dbReference type="PROSITE" id="PS00624">
    <property type="entry name" value="GMC_OXRED_2"/>
    <property type="match status" value="1"/>
</dbReference>
<keyword evidence="6" id="KW-1185">Reference proteome</keyword>
<dbReference type="Gene3D" id="3.30.560.10">
    <property type="entry name" value="Glucose Oxidase, domain 3"/>
    <property type="match status" value="2"/>
</dbReference>
<dbReference type="GO" id="GO:0016614">
    <property type="term" value="F:oxidoreductase activity, acting on CH-OH group of donors"/>
    <property type="evidence" value="ECO:0007669"/>
    <property type="project" value="InterPro"/>
</dbReference>
<feature type="domain" description="Glucose-methanol-choline oxidoreductase N-terminal" evidence="4">
    <location>
        <begin position="204"/>
        <end position="218"/>
    </location>
</feature>
<dbReference type="GO" id="GO:0050660">
    <property type="term" value="F:flavin adenine dinucleotide binding"/>
    <property type="evidence" value="ECO:0007669"/>
    <property type="project" value="InterPro"/>
</dbReference>
<proteinExistence type="inferred from homology"/>
<dbReference type="AlphaFoldDB" id="A0A1Q5T2U5"/>
<dbReference type="EMBL" id="MNBE01000719">
    <property type="protein sequence ID" value="OKO94570.1"/>
    <property type="molecule type" value="Genomic_DNA"/>
</dbReference>
<protein>
    <submittedName>
        <fullName evidence="5">L-sorbose 1-dehydrogenase</fullName>
    </submittedName>
</protein>
<dbReference type="InterPro" id="IPR012132">
    <property type="entry name" value="GMC_OxRdtase"/>
</dbReference>
<evidence type="ECO:0000256" key="2">
    <source>
        <dbReference type="ARBA" id="ARBA00010790"/>
    </source>
</evidence>
<evidence type="ECO:0000259" key="4">
    <source>
        <dbReference type="PROSITE" id="PS00624"/>
    </source>
</evidence>
<name>A0A1Q5T2U5_9EURO</name>
<dbReference type="STRING" id="1316194.A0A1Q5T2U5"/>
<reference evidence="5 6" key="1">
    <citation type="submission" date="2016-10" db="EMBL/GenBank/DDBJ databases">
        <title>Genome sequence of the ascomycete fungus Penicillium subrubescens.</title>
        <authorList>
            <person name="De Vries R.P."/>
            <person name="Peng M."/>
            <person name="Dilokpimol A."/>
            <person name="Hilden K."/>
            <person name="Makela M.R."/>
            <person name="Grigoriev I."/>
            <person name="Riley R."/>
            <person name="Granchi Z."/>
        </authorList>
    </citation>
    <scope>NUCLEOTIDE SEQUENCE [LARGE SCALE GENOMIC DNA]</scope>
    <source>
        <strain evidence="5 6">CBS 132785</strain>
    </source>
</reference>
<dbReference type="Gene3D" id="3.50.50.60">
    <property type="entry name" value="FAD/NAD(P)-binding domain"/>
    <property type="match status" value="2"/>
</dbReference>
<evidence type="ECO:0000313" key="5">
    <source>
        <dbReference type="EMBL" id="OKO94570.1"/>
    </source>
</evidence>
<evidence type="ECO:0000313" key="6">
    <source>
        <dbReference type="Proteomes" id="UP000186955"/>
    </source>
</evidence>
<dbReference type="PANTHER" id="PTHR11552">
    <property type="entry name" value="GLUCOSE-METHANOL-CHOLINE GMC OXIDOREDUCTASE"/>
    <property type="match status" value="1"/>
</dbReference>
<dbReference type="PANTHER" id="PTHR11552:SF210">
    <property type="entry name" value="GLUCOSE-METHANOL-CHOLINE OXIDOREDUCTASE N-TERMINAL DOMAIN-CONTAINING PROTEIN-RELATED"/>
    <property type="match status" value="1"/>
</dbReference>
<accession>A0A1Q5T2U5</accession>
<keyword evidence="3" id="KW-0134">Cell wall</keyword>
<comment type="subcellular location">
    <subcellularLocation>
        <location evidence="1">Secreted</location>
        <location evidence="1">Cell wall</location>
    </subcellularLocation>
</comment>
<sequence>MASFDTEFSSGLEDAVFDYFIVGGGTSGLVVADRLSEDPNVRVIVLEAGTNRLDDPRITIPGLGIATFEDPDFVWNFRSIPQGMKYDEKSNGTDGPVNVSFGDQYMPYHSAWLETFKGLGYPQVEDLINGARIGPFVTPGSIDPVTNTRSHSGVAYLGPDVQARSNLRVVTGALVEKVVLDQRSQGDQKGFTVSAQREGILAAGTTQTPQILELSGIGRSSVLQAHGITPIIDHAGVGENLQDYGIVPLVYEVADGLPSGDMARDPAVAAAAMAAYQKDGSGPLGMVPFISAFMPCADLTQPELEKILLKIEESIKNPETSITHRKQFEVLQGLIKDPEEATAQ</sequence>
<dbReference type="Pfam" id="PF00732">
    <property type="entry name" value="GMC_oxred_N"/>
    <property type="match status" value="1"/>
</dbReference>
<evidence type="ECO:0000256" key="1">
    <source>
        <dbReference type="ARBA" id="ARBA00004191"/>
    </source>
</evidence>
<dbReference type="InterPro" id="IPR000172">
    <property type="entry name" value="GMC_OxRdtase_N"/>
</dbReference>
<comment type="caution">
    <text evidence="5">The sequence shown here is derived from an EMBL/GenBank/DDBJ whole genome shotgun (WGS) entry which is preliminary data.</text>
</comment>
<comment type="similarity">
    <text evidence="2">Belongs to the GMC oxidoreductase family.</text>
</comment>
<dbReference type="SUPFAM" id="SSF51905">
    <property type="entry name" value="FAD/NAD(P)-binding domain"/>
    <property type="match status" value="1"/>
</dbReference>
<dbReference type="InterPro" id="IPR036188">
    <property type="entry name" value="FAD/NAD-bd_sf"/>
</dbReference>
<gene>
    <name evidence="5" type="ORF">PENSUB_11837</name>
</gene>